<gene>
    <name evidence="1" type="ORF">ACE5LO_27585</name>
</gene>
<sequence length="166" mass="19423">MNPQVKKYFNLMRKSQIENPETIVYGYISDGLTIEEQSQLDVIDFTLPFVKSYSEYLQESAESFFGSIVLFNPIDLHNFQYYIRELPGLSGDWICIGKVIDNSLLLNINTGQVHLFVGYPSQCYDKELGSFEEFILNYVFGEKYSSLIPWTDEDDWYFFLKNILLI</sequence>
<organism evidence="1 2">
    <name type="scientific">Paenibacillus medicaginis</name>
    <dbReference type="NCBI Taxonomy" id="1470560"/>
    <lineage>
        <taxon>Bacteria</taxon>
        <taxon>Bacillati</taxon>
        <taxon>Bacillota</taxon>
        <taxon>Bacilli</taxon>
        <taxon>Bacillales</taxon>
        <taxon>Paenibacillaceae</taxon>
        <taxon>Paenibacillus</taxon>
    </lineage>
</organism>
<evidence type="ECO:0000313" key="1">
    <source>
        <dbReference type="EMBL" id="MFB5764121.1"/>
    </source>
</evidence>
<proteinExistence type="predicted"/>
<evidence type="ECO:0008006" key="3">
    <source>
        <dbReference type="Google" id="ProtNLM"/>
    </source>
</evidence>
<dbReference type="EMBL" id="JBHIRY010000067">
    <property type="protein sequence ID" value="MFB5764121.1"/>
    <property type="molecule type" value="Genomic_DNA"/>
</dbReference>
<keyword evidence="2" id="KW-1185">Reference proteome</keyword>
<reference evidence="1 2" key="1">
    <citation type="submission" date="2024-09" db="EMBL/GenBank/DDBJ databases">
        <title>Paenibacillus zeirhizospherea sp. nov., isolated from surface of the maize (Zea mays) roots in a horticulture field, Hungary.</title>
        <authorList>
            <person name="Marton D."/>
            <person name="Farkas M."/>
            <person name="Bedics A."/>
            <person name="Toth E."/>
            <person name="Tancsics A."/>
            <person name="Boka K."/>
            <person name="Marati G."/>
            <person name="Kriszt B."/>
            <person name="Cserhati M."/>
        </authorList>
    </citation>
    <scope>NUCLEOTIDE SEQUENCE [LARGE SCALE GENOMIC DNA]</scope>
    <source>
        <strain evidence="1 2">JCM 18446</strain>
    </source>
</reference>
<protein>
    <recommendedName>
        <fullName evidence="3">SMI1/KNR4 family protein</fullName>
    </recommendedName>
</protein>
<evidence type="ECO:0000313" key="2">
    <source>
        <dbReference type="Proteomes" id="UP001580430"/>
    </source>
</evidence>
<dbReference type="Proteomes" id="UP001580430">
    <property type="component" value="Unassembled WGS sequence"/>
</dbReference>
<dbReference type="RefSeq" id="WP_375523114.1">
    <property type="nucleotide sequence ID" value="NZ_JBHIRY010000067.1"/>
</dbReference>
<dbReference type="InterPro" id="IPR037883">
    <property type="entry name" value="Knr4/Smi1-like_sf"/>
</dbReference>
<name>A0ABV5C9D2_9BACL</name>
<accession>A0ABV5C9D2</accession>
<dbReference type="SUPFAM" id="SSF160631">
    <property type="entry name" value="SMI1/KNR4-like"/>
    <property type="match status" value="1"/>
</dbReference>
<comment type="caution">
    <text evidence="1">The sequence shown here is derived from an EMBL/GenBank/DDBJ whole genome shotgun (WGS) entry which is preliminary data.</text>
</comment>